<dbReference type="InterPro" id="IPR006162">
    <property type="entry name" value="Ppantetheine_attach_site"/>
</dbReference>
<organism evidence="4 5">
    <name type="scientific">Rubellimicrobium roseum</name>
    <dbReference type="NCBI Taxonomy" id="687525"/>
    <lineage>
        <taxon>Bacteria</taxon>
        <taxon>Pseudomonadati</taxon>
        <taxon>Pseudomonadota</taxon>
        <taxon>Alphaproteobacteria</taxon>
        <taxon>Rhodobacterales</taxon>
        <taxon>Roseobacteraceae</taxon>
        <taxon>Rubellimicrobium</taxon>
    </lineage>
</organism>
<dbReference type="OrthoDB" id="9806381at2"/>
<evidence type="ECO:0000313" key="4">
    <source>
        <dbReference type="EMBL" id="TNC69514.1"/>
    </source>
</evidence>
<dbReference type="InterPro" id="IPR036736">
    <property type="entry name" value="ACP-like_sf"/>
</dbReference>
<evidence type="ECO:0000256" key="2">
    <source>
        <dbReference type="ARBA" id="ARBA00022553"/>
    </source>
</evidence>
<feature type="domain" description="Carrier" evidence="3">
    <location>
        <begin position="1"/>
        <end position="81"/>
    </location>
</feature>
<keyword evidence="2" id="KW-0597">Phosphoprotein</keyword>
<accession>A0A5C4NAB5</accession>
<dbReference type="PROSITE" id="PS00012">
    <property type="entry name" value="PHOSPHOPANTETHEINE"/>
    <property type="match status" value="1"/>
</dbReference>
<comment type="caution">
    <text evidence="4">The sequence shown here is derived from an EMBL/GenBank/DDBJ whole genome shotgun (WGS) entry which is preliminary data.</text>
</comment>
<evidence type="ECO:0000313" key="5">
    <source>
        <dbReference type="Proteomes" id="UP000305709"/>
    </source>
</evidence>
<gene>
    <name evidence="4" type="ORF">FHG71_13975</name>
</gene>
<reference evidence="4 5" key="1">
    <citation type="submission" date="2019-06" db="EMBL/GenBank/DDBJ databases">
        <authorList>
            <person name="Jiang L."/>
        </authorList>
    </citation>
    <scope>NUCLEOTIDE SEQUENCE [LARGE SCALE GENOMIC DNA]</scope>
    <source>
        <strain evidence="4 5">YIM 48858</strain>
    </source>
</reference>
<dbReference type="RefSeq" id="WP_139082310.1">
    <property type="nucleotide sequence ID" value="NZ_VDFV01000021.1"/>
</dbReference>
<evidence type="ECO:0000259" key="3">
    <source>
        <dbReference type="PROSITE" id="PS50075"/>
    </source>
</evidence>
<dbReference type="AlphaFoldDB" id="A0A5C4NAB5"/>
<dbReference type="PROSITE" id="PS50075">
    <property type="entry name" value="CARRIER"/>
    <property type="match status" value="1"/>
</dbReference>
<keyword evidence="5" id="KW-1185">Reference proteome</keyword>
<keyword evidence="1" id="KW-0596">Phosphopantetheine</keyword>
<sequence>MDTRERVIAIIAQQALLDPSDVREDMTLADLGIDSLGIVESVFAIEEAFDIRVPFNANAPETSDFDISSVGSIVQAVERLAAEQA</sequence>
<proteinExistence type="predicted"/>
<dbReference type="Pfam" id="PF00550">
    <property type="entry name" value="PP-binding"/>
    <property type="match status" value="1"/>
</dbReference>
<dbReference type="Gene3D" id="1.10.1200.10">
    <property type="entry name" value="ACP-like"/>
    <property type="match status" value="1"/>
</dbReference>
<dbReference type="InterPro" id="IPR009081">
    <property type="entry name" value="PP-bd_ACP"/>
</dbReference>
<dbReference type="Proteomes" id="UP000305709">
    <property type="component" value="Unassembled WGS sequence"/>
</dbReference>
<evidence type="ECO:0000256" key="1">
    <source>
        <dbReference type="ARBA" id="ARBA00022450"/>
    </source>
</evidence>
<name>A0A5C4NAB5_9RHOB</name>
<dbReference type="EMBL" id="VDFV01000021">
    <property type="protein sequence ID" value="TNC69514.1"/>
    <property type="molecule type" value="Genomic_DNA"/>
</dbReference>
<dbReference type="SUPFAM" id="SSF47336">
    <property type="entry name" value="ACP-like"/>
    <property type="match status" value="1"/>
</dbReference>
<protein>
    <submittedName>
        <fullName evidence="4">Acyl carrier protein</fullName>
    </submittedName>
</protein>